<feature type="transmembrane region" description="Helical" evidence="2">
    <location>
        <begin position="121"/>
        <end position="143"/>
    </location>
</feature>
<evidence type="ECO:0000313" key="5">
    <source>
        <dbReference type="Proteomes" id="UP001185069"/>
    </source>
</evidence>
<feature type="region of interest" description="Disordered" evidence="1">
    <location>
        <begin position="485"/>
        <end position="505"/>
    </location>
</feature>
<organism evidence="4 5">
    <name type="scientific">Arthrobacter russicus</name>
    <dbReference type="NCBI Taxonomy" id="172040"/>
    <lineage>
        <taxon>Bacteria</taxon>
        <taxon>Bacillati</taxon>
        <taxon>Actinomycetota</taxon>
        <taxon>Actinomycetes</taxon>
        <taxon>Micrococcales</taxon>
        <taxon>Micrococcaceae</taxon>
        <taxon>Arthrobacter</taxon>
    </lineage>
</organism>
<gene>
    <name evidence="4" type="ORF">JOE69_002996</name>
</gene>
<proteinExistence type="predicted"/>
<feature type="domain" description="Oxidoreductase molybdopterin-binding" evidence="3">
    <location>
        <begin position="239"/>
        <end position="388"/>
    </location>
</feature>
<accession>A0ABU1JE89</accession>
<protein>
    <submittedName>
        <fullName evidence="4">DMSO/TMAO reductase YedYZ molybdopterin-dependent catalytic subunit</fullName>
    </submittedName>
</protein>
<dbReference type="Pfam" id="PF00174">
    <property type="entry name" value="Oxidored_molyb"/>
    <property type="match status" value="1"/>
</dbReference>
<evidence type="ECO:0000256" key="2">
    <source>
        <dbReference type="SAM" id="Phobius"/>
    </source>
</evidence>
<feature type="transmembrane region" description="Helical" evidence="2">
    <location>
        <begin position="68"/>
        <end position="88"/>
    </location>
</feature>
<feature type="transmembrane region" description="Helical" evidence="2">
    <location>
        <begin position="164"/>
        <end position="185"/>
    </location>
</feature>
<evidence type="ECO:0000259" key="3">
    <source>
        <dbReference type="Pfam" id="PF00174"/>
    </source>
</evidence>
<evidence type="ECO:0000256" key="1">
    <source>
        <dbReference type="SAM" id="MobiDB-lite"/>
    </source>
</evidence>
<dbReference type="Gene3D" id="3.90.420.10">
    <property type="entry name" value="Oxidoreductase, molybdopterin-binding domain"/>
    <property type="match status" value="1"/>
</dbReference>
<dbReference type="InterPro" id="IPR036374">
    <property type="entry name" value="OxRdtase_Mopterin-bd_sf"/>
</dbReference>
<feature type="transmembrane region" description="Helical" evidence="2">
    <location>
        <begin position="95"/>
        <end position="115"/>
    </location>
</feature>
<dbReference type="InterPro" id="IPR000572">
    <property type="entry name" value="OxRdtase_Mopterin-bd_dom"/>
</dbReference>
<keyword evidence="2" id="KW-0812">Transmembrane</keyword>
<evidence type="ECO:0000313" key="4">
    <source>
        <dbReference type="EMBL" id="MDR6270758.1"/>
    </source>
</evidence>
<dbReference type="Gene3D" id="2.60.40.650">
    <property type="match status" value="1"/>
</dbReference>
<keyword evidence="5" id="KW-1185">Reference proteome</keyword>
<name>A0ABU1JE89_9MICC</name>
<keyword evidence="2" id="KW-0472">Membrane</keyword>
<dbReference type="PANTHER" id="PTHR19372">
    <property type="entry name" value="SULFITE REDUCTASE"/>
    <property type="match status" value="1"/>
</dbReference>
<dbReference type="Proteomes" id="UP001185069">
    <property type="component" value="Unassembled WGS sequence"/>
</dbReference>
<dbReference type="RefSeq" id="WP_309800034.1">
    <property type="nucleotide sequence ID" value="NZ_BAAAHY010000004.1"/>
</dbReference>
<comment type="caution">
    <text evidence="4">The sequence shown here is derived from an EMBL/GenBank/DDBJ whole genome shotgun (WGS) entry which is preliminary data.</text>
</comment>
<reference evidence="4 5" key="1">
    <citation type="submission" date="2023-07" db="EMBL/GenBank/DDBJ databases">
        <title>Sequencing the genomes of 1000 actinobacteria strains.</title>
        <authorList>
            <person name="Klenk H.-P."/>
        </authorList>
    </citation>
    <scope>NUCLEOTIDE SEQUENCE [LARGE SCALE GENOMIC DNA]</scope>
    <source>
        <strain evidence="4 5">DSM 14555</strain>
    </source>
</reference>
<dbReference type="SUPFAM" id="SSF81296">
    <property type="entry name" value="E set domains"/>
    <property type="match status" value="1"/>
</dbReference>
<dbReference type="InterPro" id="IPR014756">
    <property type="entry name" value="Ig_E-set"/>
</dbReference>
<sequence length="513" mass="53841">MSQRVLDGWAFLSGVLAVAFGVLAGELLAGWLSPSVSPVSAVGSMVIDGLPPGVKDLAISLFGTADKVVFLLVMAVVIGVAAGLAGVFEAHRKNAGWLLVAGFGLLGAAAVFARAQGNTVALAPPVVAALLSVALLRIAIARLRDWRTAQADPTVSLETGRRRFFQVLGASAAGALLTGLATGVVRGSVASYQAARDKLKLPAPAEPAAPIPAAAQLEVPGLRPLVIPNDQFYRIDTALAVPVINPDDWQLKITGMVDREVSITMAELLAQPMIERYVTIACVSNEVGGDLIGNARWLGWPVREFLARAGVQPGADMVLSRSQDGFTASTPIEALTDDRDSIIAVGMNGQLLPLEHGFPARLIVPGLYGYVSATKWLTELKVTTFQADLAYWSTRGWSERGPIKQSSRIDTPRSGAAVSSGKLVLAGSAWAQTTGISEVQVQVDDGQWQSATLAAGISKDTWVQWSAAVEVAPGQHRVQVRSVDAAGQPQRAEYAAPAPDGSSGYHAIRINAQ</sequence>
<dbReference type="EMBL" id="JAVDQF010000001">
    <property type="protein sequence ID" value="MDR6270758.1"/>
    <property type="molecule type" value="Genomic_DNA"/>
</dbReference>
<dbReference type="PANTHER" id="PTHR19372:SF7">
    <property type="entry name" value="SULFITE OXIDASE, MITOCHONDRIAL"/>
    <property type="match status" value="1"/>
</dbReference>
<keyword evidence="2" id="KW-1133">Transmembrane helix</keyword>
<dbReference type="SUPFAM" id="SSF56524">
    <property type="entry name" value="Oxidoreductase molybdopterin-binding domain"/>
    <property type="match status" value="1"/>
</dbReference>